<evidence type="ECO:0000313" key="1">
    <source>
        <dbReference type="EMBL" id="JAH73621.1"/>
    </source>
</evidence>
<reference evidence="1" key="2">
    <citation type="journal article" date="2015" name="Fish Shellfish Immunol.">
        <title>Early steps in the European eel (Anguilla anguilla)-Vibrio vulnificus interaction in the gills: Role of the RtxA13 toxin.</title>
        <authorList>
            <person name="Callol A."/>
            <person name="Pajuelo D."/>
            <person name="Ebbesson L."/>
            <person name="Teles M."/>
            <person name="MacKenzie S."/>
            <person name="Amaro C."/>
        </authorList>
    </citation>
    <scope>NUCLEOTIDE SEQUENCE</scope>
</reference>
<proteinExistence type="predicted"/>
<reference evidence="1" key="1">
    <citation type="submission" date="2014-11" db="EMBL/GenBank/DDBJ databases">
        <authorList>
            <person name="Amaro Gonzalez C."/>
        </authorList>
    </citation>
    <scope>NUCLEOTIDE SEQUENCE</scope>
</reference>
<name>A0A0E9V6J3_ANGAN</name>
<accession>A0A0E9V6J3</accession>
<sequence length="20" mass="2257">MPCFLQEYDLGPMLGPKLGF</sequence>
<dbReference type="EMBL" id="GBXM01034956">
    <property type="protein sequence ID" value="JAH73621.1"/>
    <property type="molecule type" value="Transcribed_RNA"/>
</dbReference>
<organism evidence="1">
    <name type="scientific">Anguilla anguilla</name>
    <name type="common">European freshwater eel</name>
    <name type="synonym">Muraena anguilla</name>
    <dbReference type="NCBI Taxonomy" id="7936"/>
    <lineage>
        <taxon>Eukaryota</taxon>
        <taxon>Metazoa</taxon>
        <taxon>Chordata</taxon>
        <taxon>Craniata</taxon>
        <taxon>Vertebrata</taxon>
        <taxon>Euteleostomi</taxon>
        <taxon>Actinopterygii</taxon>
        <taxon>Neopterygii</taxon>
        <taxon>Teleostei</taxon>
        <taxon>Anguilliformes</taxon>
        <taxon>Anguillidae</taxon>
        <taxon>Anguilla</taxon>
    </lineage>
</organism>
<dbReference type="AlphaFoldDB" id="A0A0E9V6J3"/>
<protein>
    <submittedName>
        <fullName evidence="1">Uncharacterized protein</fullName>
    </submittedName>
</protein>